<protein>
    <recommendedName>
        <fullName evidence="5">Secreted protein</fullName>
    </recommendedName>
</protein>
<accession>A0A931N2M1</accession>
<gene>
    <name evidence="3" type="ORF">IT779_07860</name>
</gene>
<dbReference type="Proteomes" id="UP000655751">
    <property type="component" value="Unassembled WGS sequence"/>
</dbReference>
<evidence type="ECO:0000313" key="3">
    <source>
        <dbReference type="EMBL" id="MBH0776196.1"/>
    </source>
</evidence>
<evidence type="ECO:0000313" key="4">
    <source>
        <dbReference type="Proteomes" id="UP000655751"/>
    </source>
</evidence>
<reference evidence="3" key="1">
    <citation type="submission" date="2020-11" db="EMBL/GenBank/DDBJ databases">
        <title>Nocardia NEAU-351.nov., a novel actinomycete isolated from the cow dung.</title>
        <authorList>
            <person name="Zhang X."/>
        </authorList>
    </citation>
    <scope>NUCLEOTIDE SEQUENCE</scope>
    <source>
        <strain evidence="3">NEAU-351</strain>
    </source>
</reference>
<name>A0A931N2M1_9NOCA</name>
<feature type="region of interest" description="Disordered" evidence="1">
    <location>
        <begin position="26"/>
        <end position="46"/>
    </location>
</feature>
<feature type="chain" id="PRO_5039466990" description="Secreted protein" evidence="2">
    <location>
        <begin position="27"/>
        <end position="99"/>
    </location>
</feature>
<evidence type="ECO:0000256" key="1">
    <source>
        <dbReference type="SAM" id="MobiDB-lite"/>
    </source>
</evidence>
<organism evidence="3 4">
    <name type="scientific">Nocardia bovistercoris</name>
    <dbReference type="NCBI Taxonomy" id="2785916"/>
    <lineage>
        <taxon>Bacteria</taxon>
        <taxon>Bacillati</taxon>
        <taxon>Actinomycetota</taxon>
        <taxon>Actinomycetes</taxon>
        <taxon>Mycobacteriales</taxon>
        <taxon>Nocardiaceae</taxon>
        <taxon>Nocardia</taxon>
    </lineage>
</organism>
<evidence type="ECO:0000256" key="2">
    <source>
        <dbReference type="SAM" id="SignalP"/>
    </source>
</evidence>
<keyword evidence="4" id="KW-1185">Reference proteome</keyword>
<sequence length="99" mass="9625">MRTPLRLTAATIAAATLIGAAAAATAEPATPSPIADGTGSSALDSGSTAAGTAVWYAQHGDIIGLLVLLASTPFGILTSGICDLASISGLRNPCSTATR</sequence>
<dbReference type="AlphaFoldDB" id="A0A931N2M1"/>
<evidence type="ECO:0008006" key="5">
    <source>
        <dbReference type="Google" id="ProtNLM"/>
    </source>
</evidence>
<keyword evidence="2" id="KW-0732">Signal</keyword>
<dbReference type="EMBL" id="JADMLG010000002">
    <property type="protein sequence ID" value="MBH0776196.1"/>
    <property type="molecule type" value="Genomic_DNA"/>
</dbReference>
<comment type="caution">
    <text evidence="3">The sequence shown here is derived from an EMBL/GenBank/DDBJ whole genome shotgun (WGS) entry which is preliminary data.</text>
</comment>
<feature type="compositionally biased region" description="Low complexity" evidence="1">
    <location>
        <begin position="26"/>
        <end position="35"/>
    </location>
</feature>
<dbReference type="RefSeq" id="WP_196148456.1">
    <property type="nucleotide sequence ID" value="NZ_JADMLG010000002.1"/>
</dbReference>
<feature type="signal peptide" evidence="2">
    <location>
        <begin position="1"/>
        <end position="26"/>
    </location>
</feature>
<proteinExistence type="predicted"/>